<accession>A0A835IVM5</accession>
<keyword evidence="3" id="KW-1185">Reference proteome</keyword>
<dbReference type="OrthoDB" id="1918246at2759"/>
<dbReference type="PANTHER" id="PTHR31973:SF189">
    <property type="entry name" value="TRANSPOSASE, MUDR, PLANT, MULE TRANSPOSASE DOMAIN PROTEIN-RELATED"/>
    <property type="match status" value="1"/>
</dbReference>
<feature type="non-terminal residue" evidence="2">
    <location>
        <position position="1"/>
    </location>
</feature>
<dbReference type="PANTHER" id="PTHR31973">
    <property type="entry name" value="POLYPROTEIN, PUTATIVE-RELATED"/>
    <property type="match status" value="1"/>
</dbReference>
<comment type="caution">
    <text evidence="2">The sequence shown here is derived from an EMBL/GenBank/DDBJ whole genome shotgun (WGS) entry which is preliminary data.</text>
</comment>
<feature type="compositionally biased region" description="Basic residues" evidence="1">
    <location>
        <begin position="215"/>
        <end position="227"/>
    </location>
</feature>
<feature type="region of interest" description="Disordered" evidence="1">
    <location>
        <begin position="1"/>
        <end position="26"/>
    </location>
</feature>
<gene>
    <name evidence="2" type="ORF">IFM89_010548</name>
</gene>
<reference evidence="2 3" key="1">
    <citation type="submission" date="2020-10" db="EMBL/GenBank/DDBJ databases">
        <title>The Coptis chinensis genome and diversification of protoberbering-type alkaloids.</title>
        <authorList>
            <person name="Wang B."/>
            <person name="Shu S."/>
            <person name="Song C."/>
            <person name="Liu Y."/>
        </authorList>
    </citation>
    <scope>NUCLEOTIDE SEQUENCE [LARGE SCALE GENOMIC DNA]</scope>
    <source>
        <strain evidence="2">HL-2020</strain>
        <tissue evidence="2">Leaf</tissue>
    </source>
</reference>
<evidence type="ECO:0008006" key="4">
    <source>
        <dbReference type="Google" id="ProtNLM"/>
    </source>
</evidence>
<organism evidence="2 3">
    <name type="scientific">Coptis chinensis</name>
    <dbReference type="NCBI Taxonomy" id="261450"/>
    <lineage>
        <taxon>Eukaryota</taxon>
        <taxon>Viridiplantae</taxon>
        <taxon>Streptophyta</taxon>
        <taxon>Embryophyta</taxon>
        <taxon>Tracheophyta</taxon>
        <taxon>Spermatophyta</taxon>
        <taxon>Magnoliopsida</taxon>
        <taxon>Ranunculales</taxon>
        <taxon>Ranunculaceae</taxon>
        <taxon>Coptidoideae</taxon>
        <taxon>Coptis</taxon>
    </lineage>
</organism>
<feature type="region of interest" description="Disordered" evidence="1">
    <location>
        <begin position="204"/>
        <end position="233"/>
    </location>
</feature>
<protein>
    <recommendedName>
        <fullName evidence="4">Transposase MuDR plant domain-containing protein</fullName>
    </recommendedName>
</protein>
<evidence type="ECO:0000313" key="3">
    <source>
        <dbReference type="Proteomes" id="UP000631114"/>
    </source>
</evidence>
<name>A0A835IVM5_9MAGN</name>
<feature type="compositionally biased region" description="Acidic residues" evidence="1">
    <location>
        <begin position="14"/>
        <end position="24"/>
    </location>
</feature>
<evidence type="ECO:0000256" key="1">
    <source>
        <dbReference type="SAM" id="MobiDB-lite"/>
    </source>
</evidence>
<proteinExistence type="predicted"/>
<dbReference type="EMBL" id="JADFTS010000001">
    <property type="protein sequence ID" value="KAF9624381.1"/>
    <property type="molecule type" value="Genomic_DNA"/>
</dbReference>
<dbReference type="Proteomes" id="UP000631114">
    <property type="component" value="Unassembled WGS sequence"/>
</dbReference>
<evidence type="ECO:0000313" key="2">
    <source>
        <dbReference type="EMBL" id="KAF9624381.1"/>
    </source>
</evidence>
<feature type="compositionally biased region" description="Basic and acidic residues" evidence="1">
    <location>
        <begin position="204"/>
        <end position="214"/>
    </location>
</feature>
<dbReference type="AlphaFoldDB" id="A0A835IVM5"/>
<sequence>ESDDETSEKHVDFFEEDDTSDDESVASFGSCIDNEELIEVRKRIIELRKYKNKVDNDVNNEAEDNDVNGETLVDNEIGDDDYDSPEEDEFNVEADIRRKKDRFSLFNPKIDVKLQKPELGMKFESIEELKECIRNYAVCNGRPIWFKNNEASRFIEARCAENSIWKLSASYMQGVETVQVKTYIKQHTCEVGHNMKGCKKEFVPTPPHNKERVIGKKRTNSNAKRQHQAGDAT</sequence>